<dbReference type="Pfam" id="PF13495">
    <property type="entry name" value="Phage_int_SAM_4"/>
    <property type="match status" value="1"/>
</dbReference>
<dbReference type="GO" id="GO:0015074">
    <property type="term" value="P:DNA integration"/>
    <property type="evidence" value="ECO:0007669"/>
    <property type="project" value="UniProtKB-KW"/>
</dbReference>
<evidence type="ECO:0000259" key="7">
    <source>
        <dbReference type="PROSITE" id="PS51900"/>
    </source>
</evidence>
<gene>
    <name evidence="8" type="ORF">NM06_19175</name>
</gene>
<dbReference type="RefSeq" id="WP_038193033.1">
    <property type="nucleotide sequence ID" value="NZ_JRWP01000056.1"/>
</dbReference>
<dbReference type="AlphaFoldDB" id="A0A0A5JGH2"/>
<dbReference type="InterPro" id="IPR050090">
    <property type="entry name" value="Tyrosine_recombinase_XerCD"/>
</dbReference>
<dbReference type="GO" id="GO:0003677">
    <property type="term" value="F:DNA binding"/>
    <property type="evidence" value="ECO:0007669"/>
    <property type="project" value="UniProtKB-UniRule"/>
</dbReference>
<dbReference type="Proteomes" id="UP000030451">
    <property type="component" value="Unassembled WGS sequence"/>
</dbReference>
<evidence type="ECO:0000256" key="4">
    <source>
        <dbReference type="ARBA" id="ARBA00023172"/>
    </source>
</evidence>
<dbReference type="Gene3D" id="1.10.150.130">
    <property type="match status" value="1"/>
</dbReference>
<comment type="similarity">
    <text evidence="1">Belongs to the 'phage' integrase family.</text>
</comment>
<keyword evidence="4" id="KW-0233">DNA recombination</keyword>
<feature type="domain" description="Tyr recombinase" evidence="6">
    <location>
        <begin position="220"/>
        <end position="425"/>
    </location>
</feature>
<evidence type="ECO:0000256" key="2">
    <source>
        <dbReference type="ARBA" id="ARBA00022908"/>
    </source>
</evidence>
<keyword evidence="3 5" id="KW-0238">DNA-binding</keyword>
<evidence type="ECO:0000259" key="6">
    <source>
        <dbReference type="PROSITE" id="PS51898"/>
    </source>
</evidence>
<dbReference type="Gene3D" id="1.10.443.10">
    <property type="entry name" value="Intergrase catalytic core"/>
    <property type="match status" value="1"/>
</dbReference>
<dbReference type="PANTHER" id="PTHR30349">
    <property type="entry name" value="PHAGE INTEGRASE-RELATED"/>
    <property type="match status" value="1"/>
</dbReference>
<evidence type="ECO:0000256" key="1">
    <source>
        <dbReference type="ARBA" id="ARBA00008857"/>
    </source>
</evidence>
<dbReference type="InterPro" id="IPR004107">
    <property type="entry name" value="Integrase_SAM-like_N"/>
</dbReference>
<accession>A0A0A5JGH2</accession>
<dbReference type="GO" id="GO:0006310">
    <property type="term" value="P:DNA recombination"/>
    <property type="evidence" value="ECO:0007669"/>
    <property type="project" value="UniProtKB-KW"/>
</dbReference>
<dbReference type="InterPro" id="IPR010998">
    <property type="entry name" value="Integrase_recombinase_N"/>
</dbReference>
<organism evidence="8 9">
    <name type="scientific">Photobacterium sp. (strain ATCC 43367)</name>
    <dbReference type="NCBI Taxonomy" id="379097"/>
    <lineage>
        <taxon>Bacteria</taxon>
        <taxon>Pseudomonadati</taxon>
        <taxon>Pseudomonadota</taxon>
        <taxon>Gammaproteobacteria</taxon>
        <taxon>Vibrionales</taxon>
        <taxon>Vibrionaceae</taxon>
        <taxon>Vibrio</taxon>
        <taxon>Vibrio oreintalis group</taxon>
    </lineage>
</organism>
<dbReference type="SUPFAM" id="SSF56349">
    <property type="entry name" value="DNA breaking-rejoining enzymes"/>
    <property type="match status" value="1"/>
</dbReference>
<comment type="caution">
    <text evidence="8">The sequence shown here is derived from an EMBL/GenBank/DDBJ whole genome shotgun (WGS) entry which is preliminary data.</text>
</comment>
<dbReference type="InterPro" id="IPR011010">
    <property type="entry name" value="DNA_brk_join_enz"/>
</dbReference>
<dbReference type="EMBL" id="JRWP01000056">
    <property type="protein sequence ID" value="KGY07048.1"/>
    <property type="molecule type" value="Genomic_DNA"/>
</dbReference>
<dbReference type="InterPro" id="IPR013762">
    <property type="entry name" value="Integrase-like_cat_sf"/>
</dbReference>
<evidence type="ECO:0000313" key="8">
    <source>
        <dbReference type="EMBL" id="KGY07048.1"/>
    </source>
</evidence>
<evidence type="ECO:0008006" key="10">
    <source>
        <dbReference type="Google" id="ProtNLM"/>
    </source>
</evidence>
<reference evidence="8 9" key="1">
    <citation type="submission" date="2014-10" db="EMBL/GenBank/DDBJ databases">
        <title>Genome sequencing of Vibrio sinaloensis T08.</title>
        <authorList>
            <person name="Chan K.-G."/>
            <person name="Mohamad N.I."/>
        </authorList>
    </citation>
    <scope>NUCLEOTIDE SEQUENCE [LARGE SCALE GENOMIC DNA]</scope>
    <source>
        <strain evidence="8 9">T08</strain>
    </source>
</reference>
<dbReference type="Pfam" id="PF00589">
    <property type="entry name" value="Phage_integrase"/>
    <property type="match status" value="1"/>
</dbReference>
<feature type="domain" description="Core-binding (CB)" evidence="7">
    <location>
        <begin position="115"/>
        <end position="196"/>
    </location>
</feature>
<protein>
    <recommendedName>
        <fullName evidence="10">Integrase</fullName>
    </recommendedName>
</protein>
<proteinExistence type="inferred from homology"/>
<dbReference type="InterPro" id="IPR002104">
    <property type="entry name" value="Integrase_catalytic"/>
</dbReference>
<evidence type="ECO:0000313" key="9">
    <source>
        <dbReference type="Proteomes" id="UP000030451"/>
    </source>
</evidence>
<evidence type="ECO:0000256" key="5">
    <source>
        <dbReference type="PROSITE-ProRule" id="PRU01248"/>
    </source>
</evidence>
<dbReference type="PANTHER" id="PTHR30349:SF41">
    <property type="entry name" value="INTEGRASE_RECOMBINASE PROTEIN MJ0367-RELATED"/>
    <property type="match status" value="1"/>
</dbReference>
<dbReference type="CDD" id="cd01184">
    <property type="entry name" value="INT_C_like_1"/>
    <property type="match status" value="1"/>
</dbReference>
<dbReference type="PROSITE" id="PS51900">
    <property type="entry name" value="CB"/>
    <property type="match status" value="1"/>
</dbReference>
<dbReference type="OrthoDB" id="9784724at2"/>
<dbReference type="PROSITE" id="PS51898">
    <property type="entry name" value="TYR_RECOMBINASE"/>
    <property type="match status" value="1"/>
</dbReference>
<sequence>MYIFRNRNCTYYSRFYFPTQWVKSGYPKEVRFSLRTKVRSIAIDRSLVILQSARSLVGETTPETSVSEFVSTFKETISSIVKNGFVKSDEVAPSRTSTIQPVSMEPRSITSNVSPSVSVLLSEFVEYKQLEGVKPKNVDLLSSRINNFFENQTVSPDTVTPRHASAFLKSLYGRGLSAKTVRDYLAAIRQFYSWMITMEYATVNPFENVRVKKDVRLPSEQRRRWSREELVKLFSHDNFVGVIGTNDSLVNYQKKLEDYWIPYLLLFTGARVSEICQLRTEDVQEREGVWCISVNEDEGKTVKTKASIRHIPLHKELLNMGFLNYVNHRCGARKDKLFDIRPYGKTMCWSEQFGKRFTKVLKAIGFTGAQRPTLHGLRHTFVDSAQAIGLPENEVCEIVGHAKQSMTYGRYGKRLSLLRLKSLIDEIDFGFVPITKQVHCRP</sequence>
<name>A0A0A5JGH2_PHOS4</name>
<evidence type="ECO:0000256" key="3">
    <source>
        <dbReference type="ARBA" id="ARBA00023125"/>
    </source>
</evidence>
<keyword evidence="2" id="KW-0229">DNA integration</keyword>
<dbReference type="InterPro" id="IPR044068">
    <property type="entry name" value="CB"/>
</dbReference>